<dbReference type="EMBL" id="CADCTV010000229">
    <property type="protein sequence ID" value="CAA9309800.1"/>
    <property type="molecule type" value="Genomic_DNA"/>
</dbReference>
<protein>
    <submittedName>
        <fullName evidence="1">Uncharacterized protein</fullName>
    </submittedName>
</protein>
<organism evidence="1">
    <name type="scientific">uncultured Gemmatimonadota bacterium</name>
    <dbReference type="NCBI Taxonomy" id="203437"/>
    <lineage>
        <taxon>Bacteria</taxon>
        <taxon>Pseudomonadati</taxon>
        <taxon>Gemmatimonadota</taxon>
        <taxon>environmental samples</taxon>
    </lineage>
</organism>
<name>A0A6J4KMB8_9BACT</name>
<evidence type="ECO:0000313" key="1">
    <source>
        <dbReference type="EMBL" id="CAA9309800.1"/>
    </source>
</evidence>
<reference evidence="1" key="1">
    <citation type="submission" date="2020-02" db="EMBL/GenBank/DDBJ databases">
        <authorList>
            <person name="Meier V. D."/>
        </authorList>
    </citation>
    <scope>NUCLEOTIDE SEQUENCE</scope>
    <source>
        <strain evidence="1">AVDCRST_MAG89</strain>
    </source>
</reference>
<sequence length="80" mass="9152">MVEARKRKKERIPSFCHSEGARAALRSALNFPATEESSRRWAGVRVRDRSLGTRSRSFTTRQRVEIGRVRSGAAFRMTKS</sequence>
<proteinExistence type="predicted"/>
<dbReference type="AlphaFoldDB" id="A0A6J4KMB8"/>
<accession>A0A6J4KMB8</accession>
<gene>
    <name evidence="1" type="ORF">AVDCRST_MAG89-1046</name>
</gene>